<evidence type="ECO:0000259" key="3">
    <source>
        <dbReference type="Pfam" id="PF18912"/>
    </source>
</evidence>
<dbReference type="InterPro" id="IPR000836">
    <property type="entry name" value="PRTase_dom"/>
</dbReference>
<sequence length="232" mass="25526">MQIAGRLAVARDWLLTRSCALCGARISRGQQFCDGCEHSLPLLDSGCAVCATRLPPGADGALCGECQQHPPRYASVHAPFRYAAPIDRLIQGAKYNARFDWLDLLANRLTEHIRIRATEVDAIVPVPLHRSRLRSRGYNQALELARPLAKNLRLPLHRGIERVRSTPAQIAMSLKDRRRNVRNAFAASGEFTGQRLALVDDVMTSGATVQAVTRCLRQAGAASVEVWIVARA</sequence>
<dbReference type="InterPro" id="IPR044005">
    <property type="entry name" value="DZR_2"/>
</dbReference>
<dbReference type="SUPFAM" id="SSF53271">
    <property type="entry name" value="PRTase-like"/>
    <property type="match status" value="1"/>
</dbReference>
<dbReference type="Pfam" id="PF00156">
    <property type="entry name" value="Pribosyltran"/>
    <property type="match status" value="1"/>
</dbReference>
<dbReference type="Gene3D" id="3.40.50.2020">
    <property type="match status" value="1"/>
</dbReference>
<evidence type="ECO:0008006" key="6">
    <source>
        <dbReference type="Google" id="ProtNLM"/>
    </source>
</evidence>
<proteinExistence type="inferred from homology"/>
<name>A0A1F6VK03_9PROT</name>
<dbReference type="InterPro" id="IPR051910">
    <property type="entry name" value="ComF/GntX_DNA_util-trans"/>
</dbReference>
<reference evidence="4 5" key="1">
    <citation type="journal article" date="2016" name="Nat. Commun.">
        <title>Thousands of microbial genomes shed light on interconnected biogeochemical processes in an aquifer system.</title>
        <authorList>
            <person name="Anantharaman K."/>
            <person name="Brown C.T."/>
            <person name="Hug L.A."/>
            <person name="Sharon I."/>
            <person name="Castelle C.J."/>
            <person name="Probst A.J."/>
            <person name="Thomas B.C."/>
            <person name="Singh A."/>
            <person name="Wilkins M.J."/>
            <person name="Karaoz U."/>
            <person name="Brodie E.L."/>
            <person name="Williams K.H."/>
            <person name="Hubbard S.S."/>
            <person name="Banfield J.F."/>
        </authorList>
    </citation>
    <scope>NUCLEOTIDE SEQUENCE [LARGE SCALE GENOMIC DNA]</scope>
</reference>
<comment type="caution">
    <text evidence="4">The sequence shown here is derived from an EMBL/GenBank/DDBJ whole genome shotgun (WGS) entry which is preliminary data.</text>
</comment>
<dbReference type="Pfam" id="PF18912">
    <property type="entry name" value="DZR_2"/>
    <property type="match status" value="1"/>
</dbReference>
<dbReference type="PANTHER" id="PTHR47505">
    <property type="entry name" value="DNA UTILIZATION PROTEIN YHGH"/>
    <property type="match status" value="1"/>
</dbReference>
<organism evidence="4 5">
    <name type="scientific">Candidatus Muproteobacteria bacterium RBG_16_60_9</name>
    <dbReference type="NCBI Taxonomy" id="1817755"/>
    <lineage>
        <taxon>Bacteria</taxon>
        <taxon>Pseudomonadati</taxon>
        <taxon>Pseudomonadota</taxon>
        <taxon>Candidatus Muproteobacteria</taxon>
    </lineage>
</organism>
<dbReference type="EMBL" id="MFSP01000009">
    <property type="protein sequence ID" value="OGI70011.1"/>
    <property type="molecule type" value="Genomic_DNA"/>
</dbReference>
<evidence type="ECO:0000256" key="1">
    <source>
        <dbReference type="ARBA" id="ARBA00008007"/>
    </source>
</evidence>
<accession>A0A1F6VK03</accession>
<feature type="domain" description="Phosphoribosyltransferase" evidence="2">
    <location>
        <begin position="141"/>
        <end position="229"/>
    </location>
</feature>
<dbReference type="InterPro" id="IPR029057">
    <property type="entry name" value="PRTase-like"/>
</dbReference>
<evidence type="ECO:0000313" key="5">
    <source>
        <dbReference type="Proteomes" id="UP000179076"/>
    </source>
</evidence>
<dbReference type="AlphaFoldDB" id="A0A1F6VK03"/>
<feature type="domain" description="Double zinc ribbon" evidence="3">
    <location>
        <begin position="12"/>
        <end position="67"/>
    </location>
</feature>
<dbReference type="PANTHER" id="PTHR47505:SF1">
    <property type="entry name" value="DNA UTILIZATION PROTEIN YHGH"/>
    <property type="match status" value="1"/>
</dbReference>
<dbReference type="CDD" id="cd06223">
    <property type="entry name" value="PRTases_typeI"/>
    <property type="match status" value="1"/>
</dbReference>
<gene>
    <name evidence="4" type="ORF">A2W18_11755</name>
</gene>
<comment type="similarity">
    <text evidence="1">Belongs to the ComF/GntX family.</text>
</comment>
<protein>
    <recommendedName>
        <fullName evidence="6">Phosphoribosyltransferase domain-containing protein</fullName>
    </recommendedName>
</protein>
<evidence type="ECO:0000313" key="4">
    <source>
        <dbReference type="EMBL" id="OGI70011.1"/>
    </source>
</evidence>
<evidence type="ECO:0000259" key="2">
    <source>
        <dbReference type="Pfam" id="PF00156"/>
    </source>
</evidence>
<dbReference type="Proteomes" id="UP000179076">
    <property type="component" value="Unassembled WGS sequence"/>
</dbReference>